<dbReference type="InterPro" id="IPR010095">
    <property type="entry name" value="Cas12f1-like_TNB"/>
</dbReference>
<organism evidence="4">
    <name type="scientific">mine drainage metagenome</name>
    <dbReference type="NCBI Taxonomy" id="410659"/>
    <lineage>
        <taxon>unclassified sequences</taxon>
        <taxon>metagenomes</taxon>
        <taxon>ecological metagenomes</taxon>
    </lineage>
</organism>
<feature type="non-terminal residue" evidence="4">
    <location>
        <position position="1"/>
    </location>
</feature>
<evidence type="ECO:0000256" key="2">
    <source>
        <dbReference type="SAM" id="MobiDB-lite"/>
    </source>
</evidence>
<feature type="compositionally biased region" description="Polar residues" evidence="2">
    <location>
        <begin position="127"/>
        <end position="136"/>
    </location>
</feature>
<name>T0ZPT7_9ZZZZ</name>
<accession>T0ZPT7</accession>
<evidence type="ECO:0000313" key="4">
    <source>
        <dbReference type="EMBL" id="EQD46658.1"/>
    </source>
</evidence>
<feature type="compositionally biased region" description="Basic and acidic residues" evidence="2">
    <location>
        <begin position="173"/>
        <end position="183"/>
    </location>
</feature>
<feature type="non-terminal residue" evidence="4">
    <location>
        <position position="183"/>
    </location>
</feature>
<feature type="region of interest" description="Disordered" evidence="2">
    <location>
        <begin position="117"/>
        <end position="183"/>
    </location>
</feature>
<reference evidence="4" key="1">
    <citation type="submission" date="2013-08" db="EMBL/GenBank/DDBJ databases">
        <authorList>
            <person name="Mendez C."/>
            <person name="Richter M."/>
            <person name="Ferrer M."/>
            <person name="Sanchez J."/>
        </authorList>
    </citation>
    <scope>NUCLEOTIDE SEQUENCE</scope>
</reference>
<protein>
    <submittedName>
        <fullName evidence="4">Transposase IS605 OrfB</fullName>
    </submittedName>
</protein>
<evidence type="ECO:0000256" key="1">
    <source>
        <dbReference type="ARBA" id="ARBA00023125"/>
    </source>
</evidence>
<keyword evidence="1" id="KW-0238">DNA-binding</keyword>
<dbReference type="EMBL" id="AUZX01010668">
    <property type="protein sequence ID" value="EQD46658.1"/>
    <property type="molecule type" value="Genomic_DNA"/>
</dbReference>
<feature type="domain" description="Cas12f1-like TNB" evidence="3">
    <location>
        <begin position="13"/>
        <end position="83"/>
    </location>
</feature>
<sequence>KTNTRVANAVRSELLEALGHLGKRAGIAVVTVPARGTSANCPRCLAKLHHCPSPDRAGESGHKWSICRSCGLSADRDHAAAERIVSRGLAAQEHLVLDRSSGSFDCRNAIDVRVRRTLRPKRAGQGEQRSTHSSSFPPSPLDELGPRHSTSMWAGAPASGGDTPNGASFIGQRGDRNAKPSDP</sequence>
<evidence type="ECO:0000259" key="3">
    <source>
        <dbReference type="Pfam" id="PF07282"/>
    </source>
</evidence>
<dbReference type="GO" id="GO:0003677">
    <property type="term" value="F:DNA binding"/>
    <property type="evidence" value="ECO:0007669"/>
    <property type="project" value="UniProtKB-KW"/>
</dbReference>
<reference evidence="4" key="2">
    <citation type="journal article" date="2014" name="ISME J.">
        <title>Microbial stratification in low pH oxic and suboxic macroscopic growths along an acid mine drainage.</title>
        <authorList>
            <person name="Mendez-Garcia C."/>
            <person name="Mesa V."/>
            <person name="Sprenger R.R."/>
            <person name="Richter M."/>
            <person name="Diez M.S."/>
            <person name="Solano J."/>
            <person name="Bargiela R."/>
            <person name="Golyshina O.V."/>
            <person name="Manteca A."/>
            <person name="Ramos J.L."/>
            <person name="Gallego J.R."/>
            <person name="Llorente I."/>
            <person name="Martins Dos Santos V.A."/>
            <person name="Jensen O.N."/>
            <person name="Pelaez A.I."/>
            <person name="Sanchez J."/>
            <person name="Ferrer M."/>
        </authorList>
    </citation>
    <scope>NUCLEOTIDE SEQUENCE</scope>
</reference>
<comment type="caution">
    <text evidence="4">The sequence shown here is derived from an EMBL/GenBank/DDBJ whole genome shotgun (WGS) entry which is preliminary data.</text>
</comment>
<dbReference type="AlphaFoldDB" id="T0ZPT7"/>
<gene>
    <name evidence="4" type="ORF">B1A_14530</name>
</gene>
<proteinExistence type="predicted"/>
<dbReference type="Pfam" id="PF07282">
    <property type="entry name" value="Cas12f1-like_TNB"/>
    <property type="match status" value="1"/>
</dbReference>